<protein>
    <recommendedName>
        <fullName evidence="3">Solute-binding protein family 3/N-terminal domain-containing protein</fullName>
    </recommendedName>
</protein>
<dbReference type="PATRIC" id="fig|1137280.3.peg.1526"/>
<accession>A0A072N2B4</accession>
<comment type="caution">
    <text evidence="1">The sequence shown here is derived from an EMBL/GenBank/DDBJ whole genome shotgun (WGS) entry which is preliminary data.</text>
</comment>
<name>A0A072N2B4_9GAMM</name>
<gene>
    <name evidence="1" type="ORF">D777_01711</name>
</gene>
<dbReference type="RefSeq" id="WP_036130233.1">
    <property type="nucleotide sequence ID" value="NZ_ANIE01000005.1"/>
</dbReference>
<dbReference type="Proteomes" id="UP000035057">
    <property type="component" value="Unassembled WGS sequence"/>
</dbReference>
<evidence type="ECO:0008006" key="3">
    <source>
        <dbReference type="Google" id="ProtNLM"/>
    </source>
</evidence>
<sequence length="286" mass="33025">MFRTLIALSLTLTLSATLRAETFRLGLLHGDRDVFAYEISVIRLALEYAPGDHELILVPLWDAPQNRIFRLLEEGRGQINVFFSGYSPERESRFLRVDVPMTRGLLGYRLLVAPQEHIEALSRIRTVEDLQNIVIGSGIGWPDNDYLEANGLTLSISQYANLWPMLKRGRFDAFHRGVQEVYEELRKPQNQGLAIVPDIALRFRYDYFLFVNPARSDLHRILTDGFARAYEMGALDRHFTTAPRIHEALTRSQLNRRIIISLETPEAYRSLNEIADKFWYTPDAMQ</sequence>
<keyword evidence="2" id="KW-1185">Reference proteome</keyword>
<proteinExistence type="predicted"/>
<dbReference type="EMBL" id="ANIE01000005">
    <property type="protein sequence ID" value="KEF31362.1"/>
    <property type="molecule type" value="Genomic_DNA"/>
</dbReference>
<evidence type="ECO:0000313" key="2">
    <source>
        <dbReference type="Proteomes" id="UP000035057"/>
    </source>
</evidence>
<evidence type="ECO:0000313" key="1">
    <source>
        <dbReference type="EMBL" id="KEF31362.1"/>
    </source>
</evidence>
<dbReference type="SUPFAM" id="SSF53850">
    <property type="entry name" value="Periplasmic binding protein-like II"/>
    <property type="match status" value="1"/>
</dbReference>
<organism evidence="1 2">
    <name type="scientific">Marinobacter nitratireducens</name>
    <dbReference type="NCBI Taxonomy" id="1137280"/>
    <lineage>
        <taxon>Bacteria</taxon>
        <taxon>Pseudomonadati</taxon>
        <taxon>Pseudomonadota</taxon>
        <taxon>Gammaproteobacteria</taxon>
        <taxon>Pseudomonadales</taxon>
        <taxon>Marinobacteraceae</taxon>
        <taxon>Marinobacter</taxon>
    </lineage>
</organism>
<dbReference type="AlphaFoldDB" id="A0A072N2B4"/>
<dbReference type="STRING" id="1137280.D777_01711"/>
<reference evidence="1 2" key="1">
    <citation type="submission" date="2012-12" db="EMBL/GenBank/DDBJ databases">
        <title>Genome assembly of Marinobacter sp. AK21.</title>
        <authorList>
            <person name="Khatri I."/>
            <person name="Kumar R."/>
            <person name="Vaidya B."/>
            <person name="Subramanian S."/>
            <person name="Pinnaka A."/>
        </authorList>
    </citation>
    <scope>NUCLEOTIDE SEQUENCE [LARGE SCALE GENOMIC DNA]</scope>
    <source>
        <strain evidence="1 2">AK21</strain>
    </source>
</reference>
<dbReference type="OrthoDB" id="547680at2"/>